<keyword evidence="14" id="KW-1185">Reference proteome</keyword>
<dbReference type="Pfam" id="PF00667">
    <property type="entry name" value="FAD_binding_1"/>
    <property type="match status" value="1"/>
</dbReference>
<organism evidence="13 14">
    <name type="scientific">Carboxylicivirga sediminis</name>
    <dbReference type="NCBI Taxonomy" id="2006564"/>
    <lineage>
        <taxon>Bacteria</taxon>
        <taxon>Pseudomonadati</taxon>
        <taxon>Bacteroidota</taxon>
        <taxon>Bacteroidia</taxon>
        <taxon>Marinilabiliales</taxon>
        <taxon>Marinilabiliaceae</taxon>
        <taxon>Carboxylicivirga</taxon>
    </lineage>
</organism>
<keyword evidence="8" id="KW-0560">Oxidoreductase</keyword>
<dbReference type="EC" id="1.8.1.2" evidence="3"/>
<evidence type="ECO:0000256" key="6">
    <source>
        <dbReference type="ARBA" id="ARBA00022827"/>
    </source>
</evidence>
<dbReference type="InterPro" id="IPR003097">
    <property type="entry name" value="CysJ-like_FAD-binding"/>
</dbReference>
<dbReference type="PANTHER" id="PTHR19384:SF128">
    <property type="entry name" value="NADPH OXIDOREDUCTASE A"/>
    <property type="match status" value="1"/>
</dbReference>
<keyword evidence="9" id="KW-0198">Cysteine biosynthesis</keyword>
<evidence type="ECO:0000313" key="13">
    <source>
        <dbReference type="EMBL" id="MBR8535497.1"/>
    </source>
</evidence>
<dbReference type="InterPro" id="IPR029039">
    <property type="entry name" value="Flavoprotein-like_sf"/>
</dbReference>
<keyword evidence="9" id="KW-0028">Amino-acid biosynthesis</keyword>
<dbReference type="FunFam" id="3.40.50.80:FF:000001">
    <property type="entry name" value="NADPH--cytochrome P450 reductase 1"/>
    <property type="match status" value="1"/>
</dbReference>
<comment type="catalytic activity">
    <reaction evidence="10">
        <text>hydrogen sulfide + 3 NADP(+) + 3 H2O = sulfite + 3 NADPH + 4 H(+)</text>
        <dbReference type="Rhea" id="RHEA:13801"/>
        <dbReference type="ChEBI" id="CHEBI:15377"/>
        <dbReference type="ChEBI" id="CHEBI:15378"/>
        <dbReference type="ChEBI" id="CHEBI:17359"/>
        <dbReference type="ChEBI" id="CHEBI:29919"/>
        <dbReference type="ChEBI" id="CHEBI:57783"/>
        <dbReference type="ChEBI" id="CHEBI:58349"/>
        <dbReference type="EC" id="1.8.1.2"/>
    </reaction>
</comment>
<comment type="cofactor">
    <cofactor evidence="1">
        <name>FMN</name>
        <dbReference type="ChEBI" id="CHEBI:58210"/>
    </cofactor>
</comment>
<gene>
    <name evidence="13" type="ORF">KDU71_07995</name>
</gene>
<reference evidence="13" key="2">
    <citation type="submission" date="2021-04" db="EMBL/GenBank/DDBJ databases">
        <authorList>
            <person name="Zhang T."/>
            <person name="Zhang Y."/>
            <person name="Lu D."/>
            <person name="Zuo D."/>
            <person name="Du Z."/>
        </authorList>
    </citation>
    <scope>NUCLEOTIDE SEQUENCE</scope>
    <source>
        <strain evidence="13">JR1</strain>
    </source>
</reference>
<dbReference type="InterPro" id="IPR001709">
    <property type="entry name" value="Flavoprot_Pyr_Nucl_cyt_Rdtase"/>
</dbReference>
<proteinExistence type="predicted"/>
<evidence type="ECO:0000256" key="7">
    <source>
        <dbReference type="ARBA" id="ARBA00022857"/>
    </source>
</evidence>
<feature type="domain" description="FAD-binding FR-type" evidence="12">
    <location>
        <begin position="175"/>
        <end position="389"/>
    </location>
</feature>
<evidence type="ECO:0000259" key="12">
    <source>
        <dbReference type="PROSITE" id="PS51384"/>
    </source>
</evidence>
<dbReference type="Pfam" id="PF00175">
    <property type="entry name" value="NAD_binding_1"/>
    <property type="match status" value="1"/>
</dbReference>
<dbReference type="Proteomes" id="UP000679220">
    <property type="component" value="Unassembled WGS sequence"/>
</dbReference>
<feature type="domain" description="Flavodoxin-like" evidence="11">
    <location>
        <begin position="9"/>
        <end position="146"/>
    </location>
</feature>
<dbReference type="GO" id="GO:0004783">
    <property type="term" value="F:sulfite reductase (NADPH) activity"/>
    <property type="evidence" value="ECO:0007669"/>
    <property type="project" value="UniProtKB-EC"/>
</dbReference>
<comment type="cofactor">
    <cofactor evidence="2">
        <name>FAD</name>
        <dbReference type="ChEBI" id="CHEBI:57692"/>
    </cofactor>
</comment>
<dbReference type="InterPro" id="IPR017927">
    <property type="entry name" value="FAD-bd_FR_type"/>
</dbReference>
<dbReference type="SUPFAM" id="SSF52343">
    <property type="entry name" value="Ferredoxin reductase-like, C-terminal NADP-linked domain"/>
    <property type="match status" value="1"/>
</dbReference>
<keyword evidence="6" id="KW-0274">FAD</keyword>
<evidence type="ECO:0000256" key="5">
    <source>
        <dbReference type="ARBA" id="ARBA00022643"/>
    </source>
</evidence>
<dbReference type="Gene3D" id="3.40.50.360">
    <property type="match status" value="1"/>
</dbReference>
<dbReference type="PANTHER" id="PTHR19384">
    <property type="entry name" value="NITRIC OXIDE SYNTHASE-RELATED"/>
    <property type="match status" value="1"/>
</dbReference>
<dbReference type="GO" id="GO:0005829">
    <property type="term" value="C:cytosol"/>
    <property type="evidence" value="ECO:0007669"/>
    <property type="project" value="TreeGrafter"/>
</dbReference>
<evidence type="ECO:0000259" key="11">
    <source>
        <dbReference type="PROSITE" id="PS50902"/>
    </source>
</evidence>
<dbReference type="InterPro" id="IPR001433">
    <property type="entry name" value="OxRdtase_FAD/NAD-bd"/>
</dbReference>
<evidence type="ECO:0000256" key="9">
    <source>
        <dbReference type="ARBA" id="ARBA00023192"/>
    </source>
</evidence>
<keyword evidence="7" id="KW-0521">NADP</keyword>
<keyword evidence="5" id="KW-0288">FMN</keyword>
<evidence type="ECO:0000313" key="14">
    <source>
        <dbReference type="Proteomes" id="UP000679220"/>
    </source>
</evidence>
<dbReference type="PRINTS" id="PR00371">
    <property type="entry name" value="FPNCR"/>
</dbReference>
<dbReference type="GO" id="GO:0019344">
    <property type="term" value="P:cysteine biosynthetic process"/>
    <property type="evidence" value="ECO:0007669"/>
    <property type="project" value="UniProtKB-KW"/>
</dbReference>
<dbReference type="PROSITE" id="PS51384">
    <property type="entry name" value="FAD_FR"/>
    <property type="match status" value="1"/>
</dbReference>
<dbReference type="Gene3D" id="2.40.30.10">
    <property type="entry name" value="Translation factors"/>
    <property type="match status" value="1"/>
</dbReference>
<reference evidence="13" key="1">
    <citation type="journal article" date="2018" name="Int. J. Syst. Evol. Microbiol.">
        <title>Carboxylicivirga sediminis sp. nov., isolated from coastal sediment.</title>
        <authorList>
            <person name="Wang F.Q."/>
            <person name="Ren L.H."/>
            <person name="Zou R.J."/>
            <person name="Sun Y.Z."/>
            <person name="Liu X.J."/>
            <person name="Jiang F."/>
            <person name="Liu L.J."/>
        </authorList>
    </citation>
    <scope>NUCLEOTIDE SEQUENCE</scope>
    <source>
        <strain evidence="13">JR1</strain>
    </source>
</reference>
<dbReference type="InterPro" id="IPR008254">
    <property type="entry name" value="Flavodoxin/NO_synth"/>
</dbReference>
<evidence type="ECO:0000256" key="2">
    <source>
        <dbReference type="ARBA" id="ARBA00001974"/>
    </source>
</evidence>
<dbReference type="Gene3D" id="1.20.990.10">
    <property type="entry name" value="NADPH-cytochrome p450 Reductase, Chain A, domain 3"/>
    <property type="match status" value="1"/>
</dbReference>
<dbReference type="RefSeq" id="WP_212189402.1">
    <property type="nucleotide sequence ID" value="NZ_JAGTAR010000009.1"/>
</dbReference>
<dbReference type="InterPro" id="IPR017938">
    <property type="entry name" value="Riboflavin_synthase-like_b-brl"/>
</dbReference>
<dbReference type="SUPFAM" id="SSF52218">
    <property type="entry name" value="Flavoproteins"/>
    <property type="match status" value="1"/>
</dbReference>
<evidence type="ECO:0000256" key="1">
    <source>
        <dbReference type="ARBA" id="ARBA00001917"/>
    </source>
</evidence>
<comment type="caution">
    <text evidence="13">The sequence shown here is derived from an EMBL/GenBank/DDBJ whole genome shotgun (WGS) entry which is preliminary data.</text>
</comment>
<dbReference type="InterPro" id="IPR023173">
    <property type="entry name" value="NADPH_Cyt_P450_Rdtase_alpha"/>
</dbReference>
<evidence type="ECO:0000256" key="4">
    <source>
        <dbReference type="ARBA" id="ARBA00022630"/>
    </source>
</evidence>
<dbReference type="SUPFAM" id="SSF63380">
    <property type="entry name" value="Riboflavin synthase domain-like"/>
    <property type="match status" value="1"/>
</dbReference>
<dbReference type="PROSITE" id="PS50902">
    <property type="entry name" value="FLAVODOXIN_LIKE"/>
    <property type="match status" value="1"/>
</dbReference>
<dbReference type="AlphaFoldDB" id="A0A941IY68"/>
<sequence length="540" mass="60986">MMNTFKDTIYILFGSRTGNSKAVAILAHEYAKSLGYASELRDMQDMDFNELQQMPYLLVAVSTHGEGEPPVQAEGFYEYIHGNTINQLNTRYAVLGLGDSSYRYFCQTGEDIDKRLQELGGQRLMEHVKCDIDFEETAKSWVLDVFKTLESQLKAVHPPQKEGFVFDLKLGHDSTSAYKAELLQKTMLTAEGSSTKVLHVSLSLKNAGMDYQPGDAIGVYGTNSRSLVDELLKQLGFDKAYPVEIKNQTCMLKELLIHDYELTLITPLVIRNYAEIVNNTALNELIADDQQLEAYAEDKDVMDMVTDFPGPITVEGFLSVLRKLSQRLYSVASSSLVVGEQADITVKIIENRHDQRTRNGVCSSFLWNRLDVGDRVPVTLESISKFRLPETDTTPIIMIGAGTGIASFRGFLQERFARKASGPNWLLFGERNRQTDFLYEEELKSYQHSGLLSKLSTAFSRDGEQKFYINQVLEQEGSEIMNWINKGAVIYVCGSKDKLAVSVRASLIKVFSQYLQLNEEQAGQHLEELKSNKQYQEEVY</sequence>
<evidence type="ECO:0000256" key="10">
    <source>
        <dbReference type="ARBA" id="ARBA00052219"/>
    </source>
</evidence>
<dbReference type="GO" id="GO:0050660">
    <property type="term" value="F:flavin adenine dinucleotide binding"/>
    <property type="evidence" value="ECO:0007669"/>
    <property type="project" value="TreeGrafter"/>
</dbReference>
<accession>A0A941IY68</accession>
<protein>
    <recommendedName>
        <fullName evidence="3">assimilatory sulfite reductase (NADPH)</fullName>
        <ecNumber evidence="3">1.8.1.2</ecNumber>
    </recommendedName>
</protein>
<dbReference type="GO" id="GO:0010181">
    <property type="term" value="F:FMN binding"/>
    <property type="evidence" value="ECO:0007669"/>
    <property type="project" value="InterPro"/>
</dbReference>
<dbReference type="PRINTS" id="PR00369">
    <property type="entry name" value="FLAVODOXIN"/>
</dbReference>
<evidence type="ECO:0000256" key="8">
    <source>
        <dbReference type="ARBA" id="ARBA00023002"/>
    </source>
</evidence>
<name>A0A941IY68_9BACT</name>
<keyword evidence="4" id="KW-0285">Flavoprotein</keyword>
<dbReference type="Pfam" id="PF00258">
    <property type="entry name" value="Flavodoxin_1"/>
    <property type="match status" value="1"/>
</dbReference>
<dbReference type="InterPro" id="IPR001094">
    <property type="entry name" value="Flavdoxin-like"/>
</dbReference>
<evidence type="ECO:0000256" key="3">
    <source>
        <dbReference type="ARBA" id="ARBA00012604"/>
    </source>
</evidence>
<dbReference type="EMBL" id="JAGTAR010000009">
    <property type="protein sequence ID" value="MBR8535497.1"/>
    <property type="molecule type" value="Genomic_DNA"/>
</dbReference>
<dbReference type="Gene3D" id="3.40.50.80">
    <property type="entry name" value="Nucleotide-binding domain of ferredoxin-NADP reductase (FNR) module"/>
    <property type="match status" value="1"/>
</dbReference>
<dbReference type="InterPro" id="IPR039261">
    <property type="entry name" value="FNR_nucleotide-bd"/>
</dbReference>